<comment type="pathway">
    <text evidence="2 12">Cofactor biosynthesis; NAD(+) biosynthesis; iminoaspartate from L-aspartate (oxidase route): step 1/1.</text>
</comment>
<evidence type="ECO:0000313" key="16">
    <source>
        <dbReference type="Proteomes" id="UP000184088"/>
    </source>
</evidence>
<sequence length="514" mass="57154">MINFNTKDGDNSNYDVLIIGGGIGGLYTALCLPEKLHVAVVCKGSVDESNSYLAQGGIAASIGDDDRELHIKDTMVAGAFENDEDAVRVLVEESQGVIEDLINLGVPFDRDENGNLYRSLEGGHSIPRVLHVHGDATGKGIMDTLIEDARQRKNIDIFENLFAVDILTGKNRCIGAILSSGGHIKTIWSDFVVMATGGIGQLYAKTTNSRVLTGDGIAMAIRTGAKIDDMEYIQFHPTALYSKKEGERLFLISEAVRGEGGILRNIHGERFMDKYDERMELAPRDIVARAIFDQMKKTQSDFVYLDVTHLSRDFLKTRFPTIYETCRHMGVDMAEDYIPVTPVVHYFMGGIKTDTWGRTSLDRLYAVGECACTGVHGANRLASNSLLEGLVFGKRIARDIAKHYETREVDEDDKGVQEIEFKAKRVYNTVDFDRLKNDLKEIMLLNVGIIRNEDDLKKALNFVKGNMELLDKTILDEVGKMETANMYLVASYIIEGALKNKKSAGSHYIQSKVL</sequence>
<dbReference type="InterPro" id="IPR036188">
    <property type="entry name" value="FAD/NAD-bd_sf"/>
</dbReference>
<evidence type="ECO:0000256" key="7">
    <source>
        <dbReference type="ARBA" id="ARBA00022642"/>
    </source>
</evidence>
<dbReference type="NCBIfam" id="NF004820">
    <property type="entry name" value="PRK06175.1"/>
    <property type="match status" value="1"/>
</dbReference>
<evidence type="ECO:0000259" key="14">
    <source>
        <dbReference type="Pfam" id="PF02910"/>
    </source>
</evidence>
<dbReference type="FunFam" id="3.90.700.10:FF:000002">
    <property type="entry name" value="L-aspartate oxidase"/>
    <property type="match status" value="1"/>
</dbReference>
<keyword evidence="9 12" id="KW-0560">Oxidoreductase</keyword>
<keyword evidence="7 12" id="KW-0662">Pyridine nucleotide biosynthesis</keyword>
<dbReference type="PANTHER" id="PTHR42716:SF2">
    <property type="entry name" value="L-ASPARTATE OXIDASE, CHLOROPLASTIC"/>
    <property type="match status" value="1"/>
</dbReference>
<evidence type="ECO:0000256" key="1">
    <source>
        <dbReference type="ARBA" id="ARBA00001974"/>
    </source>
</evidence>
<dbReference type="EMBL" id="FQVH01000017">
    <property type="protein sequence ID" value="SHF30493.1"/>
    <property type="molecule type" value="Genomic_DNA"/>
</dbReference>
<dbReference type="InterPro" id="IPR015939">
    <property type="entry name" value="Fum_Rdtase/Succ_DH_flav-like_C"/>
</dbReference>
<feature type="domain" description="Fumarate reductase/succinate dehydrogenase flavoprotein-like C-terminal" evidence="14">
    <location>
        <begin position="437"/>
        <end position="508"/>
    </location>
</feature>
<keyword evidence="6 12" id="KW-0285">Flavoprotein</keyword>
<name>A0A1M5AJU8_9THEO</name>
<dbReference type="SUPFAM" id="SSF46977">
    <property type="entry name" value="Succinate dehydrogenase/fumarate reductase flavoprotein C-terminal domain"/>
    <property type="match status" value="1"/>
</dbReference>
<dbReference type="Pfam" id="PF02910">
    <property type="entry name" value="Succ_DH_flav_C"/>
    <property type="match status" value="1"/>
</dbReference>
<evidence type="ECO:0000256" key="12">
    <source>
        <dbReference type="RuleBase" id="RU362049"/>
    </source>
</evidence>
<dbReference type="STRING" id="1121256.SAMN02746089_01670"/>
<dbReference type="PRINTS" id="PR00368">
    <property type="entry name" value="FADPNR"/>
</dbReference>
<dbReference type="GO" id="GO:0034628">
    <property type="term" value="P:'de novo' NAD+ biosynthetic process from L-aspartate"/>
    <property type="evidence" value="ECO:0007669"/>
    <property type="project" value="TreeGrafter"/>
</dbReference>
<evidence type="ECO:0000256" key="11">
    <source>
        <dbReference type="NCBIfam" id="TIGR00551"/>
    </source>
</evidence>
<comment type="cofactor">
    <cofactor evidence="1 12">
        <name>FAD</name>
        <dbReference type="ChEBI" id="CHEBI:57692"/>
    </cofactor>
</comment>
<evidence type="ECO:0000256" key="6">
    <source>
        <dbReference type="ARBA" id="ARBA00022630"/>
    </source>
</evidence>
<proteinExistence type="inferred from homology"/>
<dbReference type="AlphaFoldDB" id="A0A1M5AJU8"/>
<dbReference type="Gene3D" id="3.50.50.60">
    <property type="entry name" value="FAD/NAD(P)-binding domain"/>
    <property type="match status" value="1"/>
</dbReference>
<dbReference type="UniPathway" id="UPA00253">
    <property type="reaction ID" value="UER00326"/>
</dbReference>
<dbReference type="PANTHER" id="PTHR42716">
    <property type="entry name" value="L-ASPARTATE OXIDASE"/>
    <property type="match status" value="1"/>
</dbReference>
<evidence type="ECO:0000256" key="8">
    <source>
        <dbReference type="ARBA" id="ARBA00022827"/>
    </source>
</evidence>
<comment type="function">
    <text evidence="12">Catalyzes the oxidation of L-aspartate to iminoaspartate.</text>
</comment>
<dbReference type="InterPro" id="IPR037099">
    <property type="entry name" value="Fum_R/Succ_DH_flav-like_C_sf"/>
</dbReference>
<keyword evidence="8 12" id="KW-0274">FAD</keyword>
<dbReference type="Gene3D" id="1.20.58.100">
    <property type="entry name" value="Fumarate reductase/succinate dehydrogenase flavoprotein-like, C-terminal domain"/>
    <property type="match status" value="1"/>
</dbReference>
<dbReference type="SUPFAM" id="SSF56425">
    <property type="entry name" value="Succinate dehydrogenase/fumarate reductase flavoprotein, catalytic domain"/>
    <property type="match status" value="1"/>
</dbReference>
<dbReference type="Pfam" id="PF00890">
    <property type="entry name" value="FAD_binding_2"/>
    <property type="match status" value="1"/>
</dbReference>
<feature type="domain" description="FAD-dependent oxidoreductase 2 FAD-binding" evidence="13">
    <location>
        <begin position="15"/>
        <end position="386"/>
    </location>
</feature>
<evidence type="ECO:0000256" key="2">
    <source>
        <dbReference type="ARBA" id="ARBA00004950"/>
    </source>
</evidence>
<evidence type="ECO:0000259" key="13">
    <source>
        <dbReference type="Pfam" id="PF00890"/>
    </source>
</evidence>
<protein>
    <recommendedName>
        <fullName evidence="5 11">L-aspartate oxidase</fullName>
        <ecNumber evidence="4 11">1.4.3.16</ecNumber>
    </recommendedName>
</protein>
<dbReference type="InterPro" id="IPR005288">
    <property type="entry name" value="NadB"/>
</dbReference>
<comment type="catalytic activity">
    <reaction evidence="10">
        <text>L-aspartate + O2 = iminosuccinate + H2O2</text>
        <dbReference type="Rhea" id="RHEA:25876"/>
        <dbReference type="ChEBI" id="CHEBI:15379"/>
        <dbReference type="ChEBI" id="CHEBI:16240"/>
        <dbReference type="ChEBI" id="CHEBI:29991"/>
        <dbReference type="ChEBI" id="CHEBI:77875"/>
        <dbReference type="EC" id="1.4.3.16"/>
    </reaction>
    <physiologicalReaction direction="left-to-right" evidence="10">
        <dbReference type="Rhea" id="RHEA:25877"/>
    </physiologicalReaction>
</comment>
<dbReference type="InterPro" id="IPR027477">
    <property type="entry name" value="Succ_DH/fumarate_Rdtase_cat_sf"/>
</dbReference>
<evidence type="ECO:0000313" key="15">
    <source>
        <dbReference type="EMBL" id="SHF30493.1"/>
    </source>
</evidence>
<keyword evidence="16" id="KW-1185">Reference proteome</keyword>
<organism evidence="15 16">
    <name type="scientific">Caldanaerobius fijiensis DSM 17918</name>
    <dbReference type="NCBI Taxonomy" id="1121256"/>
    <lineage>
        <taxon>Bacteria</taxon>
        <taxon>Bacillati</taxon>
        <taxon>Bacillota</taxon>
        <taxon>Clostridia</taxon>
        <taxon>Thermoanaerobacterales</taxon>
        <taxon>Thermoanaerobacteraceae</taxon>
        <taxon>Caldanaerobius</taxon>
    </lineage>
</organism>
<comment type="similarity">
    <text evidence="3 12">Belongs to the FAD-dependent oxidoreductase 2 family. NadB subfamily.</text>
</comment>
<comment type="subcellular location">
    <subcellularLocation>
        <location evidence="12">Cytoplasm</location>
    </subcellularLocation>
</comment>
<dbReference type="GO" id="GO:0005737">
    <property type="term" value="C:cytoplasm"/>
    <property type="evidence" value="ECO:0007669"/>
    <property type="project" value="UniProtKB-SubCell"/>
</dbReference>
<dbReference type="GO" id="GO:0033765">
    <property type="term" value="F:steroid dehydrogenase activity, acting on the CH-CH group of donors"/>
    <property type="evidence" value="ECO:0007669"/>
    <property type="project" value="UniProtKB-ARBA"/>
</dbReference>
<accession>A0A1M5AJU8</accession>
<evidence type="ECO:0000256" key="4">
    <source>
        <dbReference type="ARBA" id="ARBA00012173"/>
    </source>
</evidence>
<dbReference type="InterPro" id="IPR003953">
    <property type="entry name" value="FAD-dep_OxRdtase_2_FAD-bd"/>
</dbReference>
<evidence type="ECO:0000256" key="10">
    <source>
        <dbReference type="ARBA" id="ARBA00048305"/>
    </source>
</evidence>
<dbReference type="GO" id="GO:0008734">
    <property type="term" value="F:L-aspartate oxidase activity"/>
    <property type="evidence" value="ECO:0007669"/>
    <property type="project" value="UniProtKB-UniRule"/>
</dbReference>
<dbReference type="NCBIfam" id="TIGR00551">
    <property type="entry name" value="nadB"/>
    <property type="match status" value="1"/>
</dbReference>
<dbReference type="EC" id="1.4.3.16" evidence="4 11"/>
<evidence type="ECO:0000256" key="9">
    <source>
        <dbReference type="ARBA" id="ARBA00023002"/>
    </source>
</evidence>
<evidence type="ECO:0000256" key="3">
    <source>
        <dbReference type="ARBA" id="ARBA00008562"/>
    </source>
</evidence>
<evidence type="ECO:0000256" key="5">
    <source>
        <dbReference type="ARBA" id="ARBA00021901"/>
    </source>
</evidence>
<reference evidence="15 16" key="1">
    <citation type="submission" date="2016-11" db="EMBL/GenBank/DDBJ databases">
        <authorList>
            <person name="Jaros S."/>
            <person name="Januszkiewicz K."/>
            <person name="Wedrychowicz H."/>
        </authorList>
    </citation>
    <scope>NUCLEOTIDE SEQUENCE [LARGE SCALE GENOMIC DNA]</scope>
    <source>
        <strain evidence="15 16">DSM 17918</strain>
    </source>
</reference>
<dbReference type="Proteomes" id="UP000184088">
    <property type="component" value="Unassembled WGS sequence"/>
</dbReference>
<dbReference type="SUPFAM" id="SSF51905">
    <property type="entry name" value="FAD/NAD(P)-binding domain"/>
    <property type="match status" value="1"/>
</dbReference>
<gene>
    <name evidence="15" type="ORF">SAMN02746089_01670</name>
</gene>
<dbReference type="Gene3D" id="3.90.700.10">
    <property type="entry name" value="Succinate dehydrogenase/fumarate reductase flavoprotein, catalytic domain"/>
    <property type="match status" value="1"/>
</dbReference>